<sequence>MGELNKEVVDLVWKRPGSNGVSASLFRRWTQGLVFSETEHTALEQFEGGPCAVIAPIQAFLLKNILFNRESSNWRHITEEEQKAALCSTLAEILEQACSTSSTTSFCLVTWAKGQILALSGFTASSSNAMSLEVLSKRIVKSLSELREEVVSLYETWKGRCGVLFFLYSVILTKGIVNIRNEIEDTTEPLVDPVYGHGSQSLVNLLVTGHAVSNVWDGDRECSGMKLHGIHNQTSVGFLTLMESLRYCKVGAFLKSPKFPIWILGSETHLSVFFAKEMCLVAPESPSEQARRVFQTFDPEDNGFIPDSLLEEVMKALDLVSEPEYYLMKSKLDPEGLGIVLLAPFLLEFFPDQDTGIPDSFPVYHYNGLKQSNHNERVEYVQGTALVLGLEDPMVRTDDTPVKRCLQTKWPYIELLWNTDRSPSLN</sequence>
<evidence type="ECO:0000256" key="4">
    <source>
        <dbReference type="ARBA" id="ARBA00022670"/>
    </source>
</evidence>
<dbReference type="InterPro" id="IPR025257">
    <property type="entry name" value="MINDY-3/4_CD"/>
</dbReference>
<dbReference type="GeneTree" id="ENSGT00940000155958"/>
<comment type="catalytic activity">
    <reaction evidence="1 8">
        <text>Thiol-dependent hydrolysis of ester, thioester, amide, peptide and isopeptide bonds formed by the C-terminal Gly of ubiquitin (a 76-residue protein attached to proteins as an intracellular targeting signal).</text>
        <dbReference type="EC" id="3.4.19.12"/>
    </reaction>
</comment>
<evidence type="ECO:0000256" key="3">
    <source>
        <dbReference type="ARBA" id="ARBA00011074"/>
    </source>
</evidence>
<accession>A0A8C7MIG7</accession>
<evidence type="ECO:0000256" key="5">
    <source>
        <dbReference type="ARBA" id="ARBA00022786"/>
    </source>
</evidence>
<comment type="function">
    <text evidence="2 8">Hydrolase that can remove 'Lys-48'-linked conjugated ubiquitin from proteins.</text>
</comment>
<dbReference type="EC" id="3.4.19.12" evidence="8"/>
<dbReference type="InterPro" id="IPR039785">
    <property type="entry name" value="MINY3/4"/>
</dbReference>
<dbReference type="GO" id="GO:0004843">
    <property type="term" value="F:cysteine-type deubiquitinase activity"/>
    <property type="evidence" value="ECO:0007669"/>
    <property type="project" value="UniProtKB-UniRule"/>
</dbReference>
<dbReference type="SUPFAM" id="SSF47473">
    <property type="entry name" value="EF-hand"/>
    <property type="match status" value="1"/>
</dbReference>
<evidence type="ECO:0000256" key="8">
    <source>
        <dbReference type="RuleBase" id="RU367088"/>
    </source>
</evidence>
<dbReference type="InterPro" id="IPR011992">
    <property type="entry name" value="EF-hand-dom_pair"/>
</dbReference>
<dbReference type="PANTHER" id="PTHR12473">
    <property type="entry name" value="UBIQUITIN CARBOXYL-TERMINAL HYDROLASE MINDY-4-RELATED"/>
    <property type="match status" value="1"/>
</dbReference>
<dbReference type="SMART" id="SM01174">
    <property type="entry name" value="DUF4205"/>
    <property type="match status" value="1"/>
</dbReference>
<dbReference type="Proteomes" id="UP000694557">
    <property type="component" value="Unassembled WGS sequence"/>
</dbReference>
<feature type="domain" description="Deubiquitinating enzyme MINDY-3/4 conserved" evidence="9">
    <location>
        <begin position="9"/>
        <end position="333"/>
    </location>
</feature>
<keyword evidence="5 8" id="KW-0833">Ubl conjugation pathway</keyword>
<proteinExistence type="inferred from homology"/>
<dbReference type="Pfam" id="PF13898">
    <property type="entry name" value="MINDY-3_4_CD"/>
    <property type="match status" value="1"/>
</dbReference>
<comment type="similarity">
    <text evidence="3 8">Belongs to the MINDY deubiquitinase family. FAM188 subfamily.</text>
</comment>
<dbReference type="Ensembl" id="ENSOKIT00005060787.1">
    <property type="protein sequence ID" value="ENSOKIP00005057184.1"/>
    <property type="gene ID" value="ENSOKIG00005023486.1"/>
</dbReference>
<name>A0A8C7MIG7_ONCKI</name>
<evidence type="ECO:0000313" key="10">
    <source>
        <dbReference type="Ensembl" id="ENSOKIP00005057184.1"/>
    </source>
</evidence>
<dbReference type="AlphaFoldDB" id="A0A8C7MIG7"/>
<protein>
    <recommendedName>
        <fullName evidence="8">Ubiquitin carboxyl-terminal hydrolase MINDY</fullName>
        <ecNumber evidence="8">3.4.19.12</ecNumber>
    </recommendedName>
</protein>
<dbReference type="GO" id="GO:0006508">
    <property type="term" value="P:proteolysis"/>
    <property type="evidence" value="ECO:0007669"/>
    <property type="project" value="UniProtKB-KW"/>
</dbReference>
<keyword evidence="7 8" id="KW-0788">Thiol protease</keyword>
<reference evidence="10" key="2">
    <citation type="submission" date="2025-09" db="UniProtKB">
        <authorList>
            <consortium name="Ensembl"/>
        </authorList>
    </citation>
    <scope>IDENTIFICATION</scope>
</reference>
<evidence type="ECO:0000259" key="9">
    <source>
        <dbReference type="SMART" id="SM01174"/>
    </source>
</evidence>
<evidence type="ECO:0000256" key="2">
    <source>
        <dbReference type="ARBA" id="ARBA00002107"/>
    </source>
</evidence>
<gene>
    <name evidence="10" type="primary">MINDY3</name>
</gene>
<reference evidence="10" key="1">
    <citation type="submission" date="2025-08" db="UniProtKB">
        <authorList>
            <consortium name="Ensembl"/>
        </authorList>
    </citation>
    <scope>IDENTIFICATION</scope>
</reference>
<dbReference type="GO" id="GO:0071108">
    <property type="term" value="P:protein K48-linked deubiquitination"/>
    <property type="evidence" value="ECO:0007669"/>
    <property type="project" value="InterPro"/>
</dbReference>
<evidence type="ECO:0000256" key="7">
    <source>
        <dbReference type="ARBA" id="ARBA00022807"/>
    </source>
</evidence>
<evidence type="ECO:0000313" key="11">
    <source>
        <dbReference type="Proteomes" id="UP000694557"/>
    </source>
</evidence>
<evidence type="ECO:0000256" key="6">
    <source>
        <dbReference type="ARBA" id="ARBA00022801"/>
    </source>
</evidence>
<keyword evidence="6 8" id="KW-0378">Hydrolase</keyword>
<keyword evidence="11" id="KW-1185">Reference proteome</keyword>
<dbReference type="GO" id="GO:1990380">
    <property type="term" value="F:K48-linked deubiquitinase activity"/>
    <property type="evidence" value="ECO:0007669"/>
    <property type="project" value="UniProtKB-UniRule"/>
</dbReference>
<evidence type="ECO:0000256" key="1">
    <source>
        <dbReference type="ARBA" id="ARBA00000707"/>
    </source>
</evidence>
<keyword evidence="4 8" id="KW-0645">Protease</keyword>
<organism evidence="10 11">
    <name type="scientific">Oncorhynchus kisutch</name>
    <name type="common">Coho salmon</name>
    <name type="synonym">Salmo kisutch</name>
    <dbReference type="NCBI Taxonomy" id="8019"/>
    <lineage>
        <taxon>Eukaryota</taxon>
        <taxon>Metazoa</taxon>
        <taxon>Chordata</taxon>
        <taxon>Craniata</taxon>
        <taxon>Vertebrata</taxon>
        <taxon>Euteleostomi</taxon>
        <taxon>Actinopterygii</taxon>
        <taxon>Neopterygii</taxon>
        <taxon>Teleostei</taxon>
        <taxon>Protacanthopterygii</taxon>
        <taxon>Salmoniformes</taxon>
        <taxon>Salmonidae</taxon>
        <taxon>Salmoninae</taxon>
        <taxon>Oncorhynchus</taxon>
    </lineage>
</organism>
<dbReference type="PANTHER" id="PTHR12473:SF17">
    <property type="entry name" value="UBIQUITIN CARBOXYL-TERMINAL HYDROLASE MINDY-3"/>
    <property type="match status" value="1"/>
</dbReference>